<protein>
    <submittedName>
        <fullName evidence="1">Uncharacterized protein</fullName>
    </submittedName>
</protein>
<keyword evidence="2" id="KW-1185">Reference proteome</keyword>
<sequence length="138" mass="16034">MRYARKPLTAPHGGKIRFVVSVLISKTVRYTGKKSITQLLSIIDLVREDTFRTVMLKIEGVKCIFAWFATPKIVMRHKAEEKRKERRISYFLEDLSLSDLRNVWFQHDGAPPHKVSSVHQYIRDIFQQQVIGYGGSVE</sequence>
<accession>A0A4Y2DUE9</accession>
<organism evidence="1 2">
    <name type="scientific">Araneus ventricosus</name>
    <name type="common">Orbweaver spider</name>
    <name type="synonym">Epeira ventricosa</name>
    <dbReference type="NCBI Taxonomy" id="182803"/>
    <lineage>
        <taxon>Eukaryota</taxon>
        <taxon>Metazoa</taxon>
        <taxon>Ecdysozoa</taxon>
        <taxon>Arthropoda</taxon>
        <taxon>Chelicerata</taxon>
        <taxon>Arachnida</taxon>
        <taxon>Araneae</taxon>
        <taxon>Araneomorphae</taxon>
        <taxon>Entelegynae</taxon>
        <taxon>Araneoidea</taxon>
        <taxon>Araneidae</taxon>
        <taxon>Araneus</taxon>
    </lineage>
</organism>
<dbReference type="Proteomes" id="UP000499080">
    <property type="component" value="Unassembled WGS sequence"/>
</dbReference>
<dbReference type="OrthoDB" id="9971063at2759"/>
<gene>
    <name evidence="1" type="ORF">AVEN_142477_1</name>
</gene>
<evidence type="ECO:0000313" key="1">
    <source>
        <dbReference type="EMBL" id="GBM19225.1"/>
    </source>
</evidence>
<dbReference type="EMBL" id="BGPR01000419">
    <property type="protein sequence ID" value="GBM19225.1"/>
    <property type="molecule type" value="Genomic_DNA"/>
</dbReference>
<proteinExistence type="predicted"/>
<name>A0A4Y2DUE9_ARAVE</name>
<evidence type="ECO:0000313" key="2">
    <source>
        <dbReference type="Proteomes" id="UP000499080"/>
    </source>
</evidence>
<dbReference type="AlphaFoldDB" id="A0A4Y2DUE9"/>
<comment type="caution">
    <text evidence="1">The sequence shown here is derived from an EMBL/GenBank/DDBJ whole genome shotgun (WGS) entry which is preliminary data.</text>
</comment>
<reference evidence="1 2" key="1">
    <citation type="journal article" date="2019" name="Sci. Rep.">
        <title>Orb-weaving spider Araneus ventricosus genome elucidates the spidroin gene catalogue.</title>
        <authorList>
            <person name="Kono N."/>
            <person name="Nakamura H."/>
            <person name="Ohtoshi R."/>
            <person name="Moran D.A.P."/>
            <person name="Shinohara A."/>
            <person name="Yoshida Y."/>
            <person name="Fujiwara M."/>
            <person name="Mori M."/>
            <person name="Tomita M."/>
            <person name="Arakawa K."/>
        </authorList>
    </citation>
    <scope>NUCLEOTIDE SEQUENCE [LARGE SCALE GENOMIC DNA]</scope>
</reference>